<evidence type="ECO:0000313" key="14">
    <source>
        <dbReference type="RefSeq" id="XP_014671157.1"/>
    </source>
</evidence>
<evidence type="ECO:0000256" key="5">
    <source>
        <dbReference type="ARBA" id="ARBA00022946"/>
    </source>
</evidence>
<dbReference type="Proteomes" id="UP000695022">
    <property type="component" value="Unplaced"/>
</dbReference>
<feature type="compositionally biased region" description="Basic and acidic residues" evidence="10">
    <location>
        <begin position="433"/>
        <end position="449"/>
    </location>
</feature>
<feature type="transmembrane region" description="Helical" evidence="11">
    <location>
        <begin position="244"/>
        <end position="262"/>
    </location>
</feature>
<dbReference type="NCBIfam" id="TIGR03592">
    <property type="entry name" value="yidC_oxa1_cterm"/>
    <property type="match status" value="1"/>
</dbReference>
<comment type="similarity">
    <text evidence="2 9">Belongs to the OXA1/ALB3/YidC family.</text>
</comment>
<evidence type="ECO:0000256" key="3">
    <source>
        <dbReference type="ARBA" id="ARBA00022692"/>
    </source>
</evidence>
<protein>
    <submittedName>
        <fullName evidence="14">Mitochondrial inner membrane protein OXA1L-like</fullName>
    </submittedName>
</protein>
<evidence type="ECO:0000256" key="10">
    <source>
        <dbReference type="SAM" id="MobiDB-lite"/>
    </source>
</evidence>
<proteinExistence type="inferred from homology"/>
<name>A0ABM1EG36_PRICU</name>
<keyword evidence="3 9" id="KW-0812">Transmembrane</keyword>
<dbReference type="PANTHER" id="PTHR12428:SF66">
    <property type="entry name" value="MITOCHONDRIAL INNER MEMBRANE PROTEIN OXA1L"/>
    <property type="match status" value="1"/>
</dbReference>
<evidence type="ECO:0000256" key="8">
    <source>
        <dbReference type="ARBA" id="ARBA00023136"/>
    </source>
</evidence>
<keyword evidence="5" id="KW-0809">Transit peptide</keyword>
<accession>A0ABM1EG36</accession>
<dbReference type="InterPro" id="IPR001708">
    <property type="entry name" value="YidC/ALB3/OXA1/COX18"/>
</dbReference>
<comment type="subcellular location">
    <subcellularLocation>
        <location evidence="9">Membrane</location>
        <topology evidence="9">Multi-pass membrane protein</topology>
    </subcellularLocation>
    <subcellularLocation>
        <location evidence="1">Mitochondrion inner membrane</location>
        <topology evidence="1">Multi-pass membrane protein</topology>
    </subcellularLocation>
</comment>
<reference evidence="14" key="1">
    <citation type="submission" date="2025-08" db="UniProtKB">
        <authorList>
            <consortium name="RefSeq"/>
        </authorList>
    </citation>
    <scope>IDENTIFICATION</scope>
</reference>
<evidence type="ECO:0000256" key="7">
    <source>
        <dbReference type="ARBA" id="ARBA00023128"/>
    </source>
</evidence>
<evidence type="ECO:0000256" key="2">
    <source>
        <dbReference type="ARBA" id="ARBA00009877"/>
    </source>
</evidence>
<keyword evidence="8 11" id="KW-0472">Membrane</keyword>
<dbReference type="CDD" id="cd20069">
    <property type="entry name" value="5TM_Oxa1-like"/>
    <property type="match status" value="1"/>
</dbReference>
<dbReference type="InterPro" id="IPR028055">
    <property type="entry name" value="YidC/Oxa/ALB_C"/>
</dbReference>
<keyword evidence="13" id="KW-1185">Reference proteome</keyword>
<sequence length="449" mass="50208">MSALLTSHLSKCTSSNFSCQKLLVQNVKFKLPANLLRSRSLHSHSILYRSTHRHELKTFSQTFINSHTRKFLKVEYLACSGISIRFNSNGTTLTDELSPDYIPPPPPIPEITDTSTSTGDVISSPDVGDIISAVGEPSFAELGLGGWGPVGIVQNCLEWLHISTGLPWWGTIAVATICVRVLLFPIVIKAQQNAAKMQNNMPQLQVMQDRMSEARQSGNTMEAAILANQIVAYMKEKDVNPLKNMIVPLAQAPVFISFFVGLRKMANFPLESMKVGGLFWFENLTIPDPYFLIPAMTSLTLLITLEIGAETGARLESMKTMRYVFRAMPFLFFPIMMKFPAAVLCYWLTSNLFTLCQVAVLRIPSVRSFFNIEKIIHLDPSKAPPKKGFIEGFKESYSNARISAEIKERKQRDLMRFKKAGSGPVVKTYATDPTKKTMPTKERVSAKNR</sequence>
<gene>
    <name evidence="14" type="primary">LOC106811931</name>
</gene>
<evidence type="ECO:0000256" key="4">
    <source>
        <dbReference type="ARBA" id="ARBA00022792"/>
    </source>
</evidence>
<organism evidence="13 14">
    <name type="scientific">Priapulus caudatus</name>
    <name type="common">Priapulid worm</name>
    <dbReference type="NCBI Taxonomy" id="37621"/>
    <lineage>
        <taxon>Eukaryota</taxon>
        <taxon>Metazoa</taxon>
        <taxon>Ecdysozoa</taxon>
        <taxon>Scalidophora</taxon>
        <taxon>Priapulida</taxon>
        <taxon>Priapulimorpha</taxon>
        <taxon>Priapulimorphida</taxon>
        <taxon>Priapulidae</taxon>
        <taxon>Priapulus</taxon>
    </lineage>
</organism>
<evidence type="ECO:0000256" key="6">
    <source>
        <dbReference type="ARBA" id="ARBA00022989"/>
    </source>
</evidence>
<evidence type="ECO:0000256" key="11">
    <source>
        <dbReference type="SAM" id="Phobius"/>
    </source>
</evidence>
<dbReference type="RefSeq" id="XP_014671157.1">
    <property type="nucleotide sequence ID" value="XM_014815671.1"/>
</dbReference>
<evidence type="ECO:0000256" key="9">
    <source>
        <dbReference type="RuleBase" id="RU003945"/>
    </source>
</evidence>
<evidence type="ECO:0000313" key="13">
    <source>
        <dbReference type="Proteomes" id="UP000695022"/>
    </source>
</evidence>
<feature type="transmembrane region" description="Helical" evidence="11">
    <location>
        <begin position="290"/>
        <end position="309"/>
    </location>
</feature>
<dbReference type="Pfam" id="PF02096">
    <property type="entry name" value="60KD_IMP"/>
    <property type="match status" value="1"/>
</dbReference>
<evidence type="ECO:0000259" key="12">
    <source>
        <dbReference type="Pfam" id="PF02096"/>
    </source>
</evidence>
<feature type="region of interest" description="Disordered" evidence="10">
    <location>
        <begin position="426"/>
        <end position="449"/>
    </location>
</feature>
<keyword evidence="4" id="KW-0999">Mitochondrion inner membrane</keyword>
<dbReference type="PANTHER" id="PTHR12428">
    <property type="entry name" value="OXA1"/>
    <property type="match status" value="1"/>
</dbReference>
<feature type="domain" description="Membrane insertase YidC/Oxa/ALB C-terminal" evidence="12">
    <location>
        <begin position="168"/>
        <end position="361"/>
    </location>
</feature>
<evidence type="ECO:0000256" key="1">
    <source>
        <dbReference type="ARBA" id="ARBA00004448"/>
    </source>
</evidence>
<keyword evidence="6 11" id="KW-1133">Transmembrane helix</keyword>
<keyword evidence="7" id="KW-0496">Mitochondrion</keyword>
<dbReference type="GeneID" id="106811931"/>
<feature type="transmembrane region" description="Helical" evidence="11">
    <location>
        <begin position="166"/>
        <end position="188"/>
    </location>
</feature>
<feature type="transmembrane region" description="Helical" evidence="11">
    <location>
        <begin position="330"/>
        <end position="349"/>
    </location>
</feature>